<name>A0AAW9PZY0_9BURK</name>
<dbReference type="EMBL" id="JAZIBG010000017">
    <property type="protein sequence ID" value="MEF7613378.1"/>
    <property type="molecule type" value="Genomic_DNA"/>
</dbReference>
<sequence length="259" mass="26821">MKLAERCADAPAAQRSKEALGPGAAFVGGGTALQLAWAEGAPPGLTLIDVNHLPQARGIDIRRGVLRIGAAVRLEAVRTDARVRQFAPLLAQACDGLAALSVRHLATLGGNVGWRFGDTLAALLAMGAQAELADGQQVPLDGLMARPELPLVVALHVDGGRLPRIAFYEKVGRRAAFSPSRLALAVCADPGPPGGAGLLQDLRIGASGAGLRGRRLQAAERCLSGPGEVTLREACAHDLPEDTAIARLAARLLTGHLHL</sequence>
<organism evidence="2 3">
    <name type="scientific">Aquincola agrisoli</name>
    <dbReference type="NCBI Taxonomy" id="3119538"/>
    <lineage>
        <taxon>Bacteria</taxon>
        <taxon>Pseudomonadati</taxon>
        <taxon>Pseudomonadota</taxon>
        <taxon>Betaproteobacteria</taxon>
        <taxon>Burkholderiales</taxon>
        <taxon>Sphaerotilaceae</taxon>
        <taxon>Aquincola</taxon>
    </lineage>
</organism>
<keyword evidence="3" id="KW-1185">Reference proteome</keyword>
<proteinExistence type="predicted"/>
<gene>
    <name evidence="2" type="ORF">V4F39_05590</name>
</gene>
<dbReference type="SUPFAM" id="SSF56176">
    <property type="entry name" value="FAD-binding/transporter-associated domain-like"/>
    <property type="match status" value="1"/>
</dbReference>
<dbReference type="InterPro" id="IPR002346">
    <property type="entry name" value="Mopterin_DH_FAD-bd"/>
</dbReference>
<dbReference type="InterPro" id="IPR036318">
    <property type="entry name" value="FAD-bd_PCMH-like_sf"/>
</dbReference>
<evidence type="ECO:0000313" key="2">
    <source>
        <dbReference type="EMBL" id="MEF7613378.1"/>
    </source>
</evidence>
<dbReference type="AlphaFoldDB" id="A0AAW9PZY0"/>
<dbReference type="GO" id="GO:0016491">
    <property type="term" value="F:oxidoreductase activity"/>
    <property type="evidence" value="ECO:0007669"/>
    <property type="project" value="InterPro"/>
</dbReference>
<dbReference type="Proteomes" id="UP001336250">
    <property type="component" value="Unassembled WGS sequence"/>
</dbReference>
<dbReference type="GO" id="GO:0071949">
    <property type="term" value="F:FAD binding"/>
    <property type="evidence" value="ECO:0007669"/>
    <property type="project" value="InterPro"/>
</dbReference>
<protein>
    <submittedName>
        <fullName evidence="2">FAD binding domain-containing protein</fullName>
    </submittedName>
</protein>
<dbReference type="PROSITE" id="PS51387">
    <property type="entry name" value="FAD_PCMH"/>
    <property type="match status" value="1"/>
</dbReference>
<evidence type="ECO:0000313" key="3">
    <source>
        <dbReference type="Proteomes" id="UP001336250"/>
    </source>
</evidence>
<accession>A0AAW9PZY0</accession>
<dbReference type="InterPro" id="IPR016166">
    <property type="entry name" value="FAD-bd_PCMH"/>
</dbReference>
<dbReference type="Gene3D" id="3.30.465.10">
    <property type="match status" value="1"/>
</dbReference>
<dbReference type="Pfam" id="PF00941">
    <property type="entry name" value="FAD_binding_5"/>
    <property type="match status" value="1"/>
</dbReference>
<dbReference type="InterPro" id="IPR051312">
    <property type="entry name" value="Diverse_Substr_Oxidored"/>
</dbReference>
<comment type="caution">
    <text evidence="2">The sequence shown here is derived from an EMBL/GenBank/DDBJ whole genome shotgun (WGS) entry which is preliminary data.</text>
</comment>
<dbReference type="PANTHER" id="PTHR42659">
    <property type="entry name" value="XANTHINE DEHYDROGENASE SUBUNIT C-RELATED"/>
    <property type="match status" value="1"/>
</dbReference>
<dbReference type="PANTHER" id="PTHR42659:SF9">
    <property type="entry name" value="XANTHINE DEHYDROGENASE FAD-BINDING SUBUNIT XDHB-RELATED"/>
    <property type="match status" value="1"/>
</dbReference>
<reference evidence="2 3" key="1">
    <citation type="submission" date="2024-02" db="EMBL/GenBank/DDBJ databases">
        <title>Genome sequence of Aquincola sp. MAHUQ-54.</title>
        <authorList>
            <person name="Huq M.A."/>
        </authorList>
    </citation>
    <scope>NUCLEOTIDE SEQUENCE [LARGE SCALE GENOMIC DNA]</scope>
    <source>
        <strain evidence="2 3">MAHUQ-54</strain>
    </source>
</reference>
<dbReference type="InterPro" id="IPR016169">
    <property type="entry name" value="FAD-bd_PCMH_sub2"/>
</dbReference>
<evidence type="ECO:0000259" key="1">
    <source>
        <dbReference type="PROSITE" id="PS51387"/>
    </source>
</evidence>
<dbReference type="RefSeq" id="WP_332288318.1">
    <property type="nucleotide sequence ID" value="NZ_JAZIBG010000017.1"/>
</dbReference>
<feature type="domain" description="FAD-binding PCMH-type" evidence="1">
    <location>
        <begin position="1"/>
        <end position="162"/>
    </location>
</feature>